<dbReference type="EMBL" id="CAJZBQ010000031">
    <property type="protein sequence ID" value="CAG9322348.1"/>
    <property type="molecule type" value="Genomic_DNA"/>
</dbReference>
<sequence length="170" mass="19153">MSEIECSGEMKFDMSKSEILLETLTNLLKKTHEYFIDTTTTLMHHDLAHDIPASKVKVTLQNGKYACKQVGRIQRKQESQESTITAEAICATETLDDPSVMLEMMGYKTISSVTKTGSLWITESGTKVFLYSNQQFSFVCIICVCLSSDIDEAFGNIRELFQQISQKVNN</sequence>
<dbReference type="Proteomes" id="UP001162131">
    <property type="component" value="Unassembled WGS sequence"/>
</dbReference>
<evidence type="ECO:0000313" key="1">
    <source>
        <dbReference type="EMBL" id="CAG9322348.1"/>
    </source>
</evidence>
<organism evidence="1 2">
    <name type="scientific">Blepharisma stoltei</name>
    <dbReference type="NCBI Taxonomy" id="1481888"/>
    <lineage>
        <taxon>Eukaryota</taxon>
        <taxon>Sar</taxon>
        <taxon>Alveolata</taxon>
        <taxon>Ciliophora</taxon>
        <taxon>Postciliodesmatophora</taxon>
        <taxon>Heterotrichea</taxon>
        <taxon>Heterotrichida</taxon>
        <taxon>Blepharismidae</taxon>
        <taxon>Blepharisma</taxon>
    </lineage>
</organism>
<comment type="caution">
    <text evidence="1">The sequence shown here is derived from an EMBL/GenBank/DDBJ whole genome shotgun (WGS) entry which is preliminary data.</text>
</comment>
<reference evidence="1" key="1">
    <citation type="submission" date="2021-09" db="EMBL/GenBank/DDBJ databases">
        <authorList>
            <consortium name="AG Swart"/>
            <person name="Singh M."/>
            <person name="Singh A."/>
            <person name="Seah K."/>
            <person name="Emmerich C."/>
        </authorList>
    </citation>
    <scope>NUCLEOTIDE SEQUENCE</scope>
    <source>
        <strain evidence="1">ATCC30299</strain>
    </source>
</reference>
<name>A0AAU9JNA3_9CILI</name>
<accession>A0AAU9JNA3</accession>
<keyword evidence="2" id="KW-1185">Reference proteome</keyword>
<protein>
    <submittedName>
        <fullName evidence="1">Uncharacterized protein</fullName>
    </submittedName>
</protein>
<evidence type="ECO:0000313" key="2">
    <source>
        <dbReference type="Proteomes" id="UP001162131"/>
    </source>
</evidence>
<dbReference type="AlphaFoldDB" id="A0AAU9JNA3"/>
<proteinExistence type="predicted"/>
<gene>
    <name evidence="1" type="ORF">BSTOLATCC_MIC31373</name>
</gene>